<name>A0ABV9ZJ54_9PSEU</name>
<reference evidence="4" key="1">
    <citation type="journal article" date="2019" name="Int. J. Syst. Evol. Microbiol.">
        <title>The Global Catalogue of Microorganisms (GCM) 10K type strain sequencing project: providing services to taxonomists for standard genome sequencing and annotation.</title>
        <authorList>
            <consortium name="The Broad Institute Genomics Platform"/>
            <consortium name="The Broad Institute Genome Sequencing Center for Infectious Disease"/>
            <person name="Wu L."/>
            <person name="Ma J."/>
        </authorList>
    </citation>
    <scope>NUCLEOTIDE SEQUENCE [LARGE SCALE GENOMIC DNA]</scope>
    <source>
        <strain evidence="4">XZYJ18</strain>
    </source>
</reference>
<keyword evidence="4" id="KW-1185">Reference proteome</keyword>
<protein>
    <submittedName>
        <fullName evidence="3">FmdB family zinc ribbon protein</fullName>
    </submittedName>
</protein>
<dbReference type="InterPro" id="IPR013429">
    <property type="entry name" value="Regulatory_FmdB_Zinc_ribbon"/>
</dbReference>
<gene>
    <name evidence="3" type="ORF">ACFPK1_18500</name>
</gene>
<evidence type="ECO:0000256" key="1">
    <source>
        <dbReference type="SAM" id="MobiDB-lite"/>
    </source>
</evidence>
<feature type="domain" description="Putative regulatory protein FmdB zinc ribbon" evidence="2">
    <location>
        <begin position="1"/>
        <end position="41"/>
    </location>
</feature>
<dbReference type="Proteomes" id="UP001596175">
    <property type="component" value="Unassembled WGS sequence"/>
</dbReference>
<organism evidence="3 4">
    <name type="scientific">Actinomycetospora rhizophila</name>
    <dbReference type="NCBI Taxonomy" id="1416876"/>
    <lineage>
        <taxon>Bacteria</taxon>
        <taxon>Bacillati</taxon>
        <taxon>Actinomycetota</taxon>
        <taxon>Actinomycetes</taxon>
        <taxon>Pseudonocardiales</taxon>
        <taxon>Pseudonocardiaceae</taxon>
        <taxon>Actinomycetospora</taxon>
    </lineage>
</organism>
<comment type="caution">
    <text evidence="3">The sequence shown here is derived from an EMBL/GenBank/DDBJ whole genome shotgun (WGS) entry which is preliminary data.</text>
</comment>
<accession>A0ABV9ZJ54</accession>
<dbReference type="NCBIfam" id="TIGR02605">
    <property type="entry name" value="CxxC_CxxC_SSSS"/>
    <property type="match status" value="1"/>
</dbReference>
<evidence type="ECO:0000259" key="2">
    <source>
        <dbReference type="SMART" id="SM00834"/>
    </source>
</evidence>
<evidence type="ECO:0000313" key="4">
    <source>
        <dbReference type="Proteomes" id="UP001596175"/>
    </source>
</evidence>
<sequence>MPTYPYACTACDHRFEQVQAFSDPSLTECPVCGGRLRKVFSSVGIVFKGSGFYRNDARNGSGSSEKVSSSSSSESSSGSGESSGSGDAKGSSESKSTADSGSSGSSSSSTAGSSSSSSTSAKSA</sequence>
<dbReference type="Pfam" id="PF09723">
    <property type="entry name" value="Zn_ribbon_8"/>
    <property type="match status" value="1"/>
</dbReference>
<dbReference type="RefSeq" id="WP_378022400.1">
    <property type="nucleotide sequence ID" value="NZ_JBHSKG010000009.1"/>
</dbReference>
<feature type="compositionally biased region" description="Low complexity" evidence="1">
    <location>
        <begin position="60"/>
        <end position="124"/>
    </location>
</feature>
<feature type="region of interest" description="Disordered" evidence="1">
    <location>
        <begin position="51"/>
        <end position="124"/>
    </location>
</feature>
<dbReference type="EMBL" id="JBHSKG010000009">
    <property type="protein sequence ID" value="MFC5140237.1"/>
    <property type="molecule type" value="Genomic_DNA"/>
</dbReference>
<proteinExistence type="predicted"/>
<dbReference type="SMART" id="SM00834">
    <property type="entry name" value="CxxC_CXXC_SSSS"/>
    <property type="match status" value="1"/>
</dbReference>
<evidence type="ECO:0000313" key="3">
    <source>
        <dbReference type="EMBL" id="MFC5140237.1"/>
    </source>
</evidence>
<dbReference type="PANTHER" id="PTHR34404">
    <property type="entry name" value="REGULATORY PROTEIN, FMDB FAMILY"/>
    <property type="match status" value="1"/>
</dbReference>
<dbReference type="PANTHER" id="PTHR34404:SF2">
    <property type="entry name" value="CONSERVED SERINE RICH PROTEIN"/>
    <property type="match status" value="1"/>
</dbReference>